<dbReference type="EMBL" id="JAPWDQ010000006">
    <property type="protein sequence ID" value="KAJ5484190.1"/>
    <property type="molecule type" value="Genomic_DNA"/>
</dbReference>
<reference evidence="1" key="2">
    <citation type="journal article" date="2023" name="IMA Fungus">
        <title>Comparative genomic study of the Penicillium genus elucidates a diverse pangenome and 15 lateral gene transfer events.</title>
        <authorList>
            <person name="Petersen C."/>
            <person name="Sorensen T."/>
            <person name="Nielsen M.R."/>
            <person name="Sondergaard T.E."/>
            <person name="Sorensen J.L."/>
            <person name="Fitzpatrick D.A."/>
            <person name="Frisvad J.C."/>
            <person name="Nielsen K.L."/>
        </authorList>
    </citation>
    <scope>NUCLEOTIDE SEQUENCE</scope>
    <source>
        <strain evidence="1">IBT 30728</strain>
    </source>
</reference>
<evidence type="ECO:0000313" key="1">
    <source>
        <dbReference type="EMBL" id="KAJ5484190.1"/>
    </source>
</evidence>
<comment type="caution">
    <text evidence="1">The sequence shown here is derived from an EMBL/GenBank/DDBJ whole genome shotgun (WGS) entry which is preliminary data.</text>
</comment>
<evidence type="ECO:0000313" key="2">
    <source>
        <dbReference type="Proteomes" id="UP001148312"/>
    </source>
</evidence>
<dbReference type="RefSeq" id="XP_056789460.1">
    <property type="nucleotide sequence ID" value="XM_056935588.1"/>
</dbReference>
<reference evidence="1" key="1">
    <citation type="submission" date="2022-12" db="EMBL/GenBank/DDBJ databases">
        <authorList>
            <person name="Petersen C."/>
        </authorList>
    </citation>
    <scope>NUCLEOTIDE SEQUENCE</scope>
    <source>
        <strain evidence="1">IBT 30728</strain>
    </source>
</reference>
<proteinExistence type="predicted"/>
<dbReference type="Proteomes" id="UP001148312">
    <property type="component" value="Unassembled WGS sequence"/>
</dbReference>
<protein>
    <submittedName>
        <fullName evidence="1">Uncharacterized protein</fullName>
    </submittedName>
</protein>
<keyword evidence="2" id="KW-1185">Reference proteome</keyword>
<name>A0A9W9X5U4_9EURO</name>
<accession>A0A9W9X5U4</accession>
<gene>
    <name evidence="1" type="ORF">N7539_005986</name>
</gene>
<organism evidence="1 2">
    <name type="scientific">Penicillium diatomitis</name>
    <dbReference type="NCBI Taxonomy" id="2819901"/>
    <lineage>
        <taxon>Eukaryota</taxon>
        <taxon>Fungi</taxon>
        <taxon>Dikarya</taxon>
        <taxon>Ascomycota</taxon>
        <taxon>Pezizomycotina</taxon>
        <taxon>Eurotiomycetes</taxon>
        <taxon>Eurotiomycetidae</taxon>
        <taxon>Eurotiales</taxon>
        <taxon>Aspergillaceae</taxon>
        <taxon>Penicillium</taxon>
    </lineage>
</organism>
<dbReference type="GeneID" id="81625837"/>
<sequence>MCTFAIPTTGVAVLDTSTRDPVYDAIAAIRPVKVLVVYDRRLDRSPIGVIPDEDNQKMMPLTERALVDADASGLWTVAVDLNLPSEVPDVTVVDVGVPAVDREKGTGRCMELQYCTPRHDWKIKLAEASHKA</sequence>
<dbReference type="AlphaFoldDB" id="A0A9W9X5U4"/>